<proteinExistence type="predicted"/>
<gene>
    <name evidence="1" type="ORF">D187_010336</name>
</gene>
<dbReference type="AlphaFoldDB" id="S9PH25"/>
<comment type="caution">
    <text evidence="1">The sequence shown here is derived from an EMBL/GenBank/DDBJ whole genome shotgun (WGS) entry which is preliminary data.</text>
</comment>
<organism evidence="1 2">
    <name type="scientific">Cystobacter fuscus (strain ATCC 25194 / DSM 2262 / NBRC 100088 / M29)</name>
    <dbReference type="NCBI Taxonomy" id="1242864"/>
    <lineage>
        <taxon>Bacteria</taxon>
        <taxon>Pseudomonadati</taxon>
        <taxon>Myxococcota</taxon>
        <taxon>Myxococcia</taxon>
        <taxon>Myxococcales</taxon>
        <taxon>Cystobacterineae</taxon>
        <taxon>Archangiaceae</taxon>
        <taxon>Cystobacter</taxon>
    </lineage>
</organism>
<accession>S9PH25</accession>
<dbReference type="EMBL" id="ANAH02000009">
    <property type="protein sequence ID" value="EPX61717.1"/>
    <property type="molecule type" value="Genomic_DNA"/>
</dbReference>
<keyword evidence="2" id="KW-1185">Reference proteome</keyword>
<evidence type="ECO:0000313" key="2">
    <source>
        <dbReference type="Proteomes" id="UP000011682"/>
    </source>
</evidence>
<reference evidence="1" key="1">
    <citation type="submission" date="2013-05" db="EMBL/GenBank/DDBJ databases">
        <title>Genome assembly of Cystobacter fuscus DSM 2262.</title>
        <authorList>
            <person name="Sharma G."/>
            <person name="Khatri I."/>
            <person name="Kaur C."/>
            <person name="Mayilraj S."/>
            <person name="Subramanian S."/>
        </authorList>
    </citation>
    <scope>NUCLEOTIDE SEQUENCE [LARGE SCALE GENOMIC DNA]</scope>
    <source>
        <strain evidence="1">DSM 2262</strain>
    </source>
</reference>
<protein>
    <submittedName>
        <fullName evidence="1">Mobile element protein</fullName>
    </submittedName>
</protein>
<sequence>MEVEQLACCESAGVGLQMTHWSIRSLALVARFALTTRMSG</sequence>
<evidence type="ECO:0000313" key="1">
    <source>
        <dbReference type="EMBL" id="EPX61717.1"/>
    </source>
</evidence>
<dbReference type="Proteomes" id="UP000011682">
    <property type="component" value="Unassembled WGS sequence"/>
</dbReference>
<name>S9PH25_CYSF2</name>